<dbReference type="Proteomes" id="UP001165653">
    <property type="component" value="Unassembled WGS sequence"/>
</dbReference>
<evidence type="ECO:0000313" key="3">
    <source>
        <dbReference type="Proteomes" id="UP001165653"/>
    </source>
</evidence>
<feature type="compositionally biased region" description="Pro residues" evidence="1">
    <location>
        <begin position="1"/>
        <end position="12"/>
    </location>
</feature>
<sequence length="308" mass="33920">MTAIFPPLPLPFPSSSMQTEGRGSQLPLGEFPIPSDEPTSRRVPFSLPMLGTQPTNPPPASGPEPEKPAKQPEEDLAPAPAATTPGTGEQTDFTDADLTAALAPLLAAAGGGQGLSLHDDASFEAILRATFRRALSEHQSGPFQDPDFGHRMLWRMQALFSSRSYEEVLAEKIRRFHVEEVYLLDRDRLSLVSYASSDPVRHSNPRRVGPFSRQLALRMRDETGALQLGFELGEGRRTFVRAGRFCYMVAVVRGEVNDIVKADLDFALKRIETRYRQPFVQGHPLLKELQPLLEECLLIHSPAAPAGT</sequence>
<reference evidence="2" key="1">
    <citation type="submission" date="2022-10" db="EMBL/GenBank/DDBJ databases">
        <title>Luteolibacter sp. GHJ8, whole genome shotgun sequencing project.</title>
        <authorList>
            <person name="Zhao G."/>
            <person name="Shen L."/>
        </authorList>
    </citation>
    <scope>NUCLEOTIDE SEQUENCE</scope>
    <source>
        <strain evidence="2">GHJ8</strain>
    </source>
</reference>
<comment type="caution">
    <text evidence="2">The sequence shown here is derived from an EMBL/GenBank/DDBJ whole genome shotgun (WGS) entry which is preliminary data.</text>
</comment>
<feature type="compositionally biased region" description="Basic and acidic residues" evidence="1">
    <location>
        <begin position="64"/>
        <end position="73"/>
    </location>
</feature>
<name>A0ABT3G6F1_9BACT</name>
<dbReference type="EMBL" id="JAPDDR010000009">
    <property type="protein sequence ID" value="MCW1915415.1"/>
    <property type="molecule type" value="Genomic_DNA"/>
</dbReference>
<feature type="region of interest" description="Disordered" evidence="1">
    <location>
        <begin position="1"/>
        <end position="92"/>
    </location>
</feature>
<organism evidence="2 3">
    <name type="scientific">Luteolibacter rhizosphaerae</name>
    <dbReference type="NCBI Taxonomy" id="2989719"/>
    <lineage>
        <taxon>Bacteria</taxon>
        <taxon>Pseudomonadati</taxon>
        <taxon>Verrucomicrobiota</taxon>
        <taxon>Verrucomicrobiia</taxon>
        <taxon>Verrucomicrobiales</taxon>
        <taxon>Verrucomicrobiaceae</taxon>
        <taxon>Luteolibacter</taxon>
    </lineage>
</organism>
<keyword evidence="3" id="KW-1185">Reference proteome</keyword>
<dbReference type="RefSeq" id="WP_264514964.1">
    <property type="nucleotide sequence ID" value="NZ_JAPDDR010000009.1"/>
</dbReference>
<protein>
    <submittedName>
        <fullName evidence="2">Uncharacterized protein</fullName>
    </submittedName>
</protein>
<accession>A0ABT3G6F1</accession>
<gene>
    <name evidence="2" type="ORF">OJ996_17655</name>
</gene>
<proteinExistence type="predicted"/>
<feature type="compositionally biased region" description="Low complexity" evidence="1">
    <location>
        <begin position="77"/>
        <end position="88"/>
    </location>
</feature>
<evidence type="ECO:0000256" key="1">
    <source>
        <dbReference type="SAM" id="MobiDB-lite"/>
    </source>
</evidence>
<evidence type="ECO:0000313" key="2">
    <source>
        <dbReference type="EMBL" id="MCW1915415.1"/>
    </source>
</evidence>